<evidence type="ECO:0000313" key="1">
    <source>
        <dbReference type="EMBL" id="KAH7842884.1"/>
    </source>
</evidence>
<dbReference type="EMBL" id="CM037151">
    <property type="protein sequence ID" value="KAH7842884.1"/>
    <property type="molecule type" value="Genomic_DNA"/>
</dbReference>
<dbReference type="Proteomes" id="UP000828048">
    <property type="component" value="Chromosome 1"/>
</dbReference>
<sequence length="395" mass="43271">MVEEVVGTGLTVEVVVEKGMLLAAKEVVVDAVAWWFGRVGVELGLGLEVSFKGFEEHRTMPSVLSVESLPPPLLPYLTSFYGVGSSSHRLKRLEKSDRRESGPPVAKSVSDVNRSPDLKQLYPDPSPCIIEGESLEDLGNDLAELLHIEDGRKLGLKSTLPLSSGEKENTTLEKEVECEEWHQTESTFLTSDKFLSEDATLACNGGRGGKASLTVVVDGDEKVEDEKEKDYFAPVVLNQNGCEYVKLAHPGPLSWPAPSKLLSALKGSREKQGMPQEKLNVTWAPDVYDPPPSPSTTAVFIKPRPKSESKKNGKNKRKGKSSKGISSKDKKPVRKHGGSSNRFYHSLDYYDKVVEFNEPFAKLGDFDDGSPDSYCGSSFLKKSVTELHLSIAEAT</sequence>
<keyword evidence="2" id="KW-1185">Reference proteome</keyword>
<reference evidence="1 2" key="1">
    <citation type="journal article" date="2021" name="Hortic Res">
        <title>High-quality reference genome and annotation aids understanding of berry development for evergreen blueberry (Vaccinium darrowii).</title>
        <authorList>
            <person name="Yu J."/>
            <person name="Hulse-Kemp A.M."/>
            <person name="Babiker E."/>
            <person name="Staton M."/>
        </authorList>
    </citation>
    <scope>NUCLEOTIDE SEQUENCE [LARGE SCALE GENOMIC DNA]</scope>
    <source>
        <strain evidence="2">cv. NJ 8807/NJ 8810</strain>
        <tissue evidence="1">Young leaf</tissue>
    </source>
</reference>
<accession>A0ACB7XPY3</accession>
<protein>
    <submittedName>
        <fullName evidence="1">Uncharacterized protein</fullName>
    </submittedName>
</protein>
<proteinExistence type="predicted"/>
<organism evidence="1 2">
    <name type="scientific">Vaccinium darrowii</name>
    <dbReference type="NCBI Taxonomy" id="229202"/>
    <lineage>
        <taxon>Eukaryota</taxon>
        <taxon>Viridiplantae</taxon>
        <taxon>Streptophyta</taxon>
        <taxon>Embryophyta</taxon>
        <taxon>Tracheophyta</taxon>
        <taxon>Spermatophyta</taxon>
        <taxon>Magnoliopsida</taxon>
        <taxon>eudicotyledons</taxon>
        <taxon>Gunneridae</taxon>
        <taxon>Pentapetalae</taxon>
        <taxon>asterids</taxon>
        <taxon>Ericales</taxon>
        <taxon>Ericaceae</taxon>
        <taxon>Vaccinioideae</taxon>
        <taxon>Vaccinieae</taxon>
        <taxon>Vaccinium</taxon>
    </lineage>
</organism>
<comment type="caution">
    <text evidence="1">The sequence shown here is derived from an EMBL/GenBank/DDBJ whole genome shotgun (WGS) entry which is preliminary data.</text>
</comment>
<gene>
    <name evidence="1" type="ORF">Vadar_010182</name>
</gene>
<name>A0ACB7XPY3_9ERIC</name>
<evidence type="ECO:0000313" key="2">
    <source>
        <dbReference type="Proteomes" id="UP000828048"/>
    </source>
</evidence>